<reference evidence="1" key="1">
    <citation type="journal article" date="2020" name="mSystems">
        <title>Genome- and Community-Level Interaction Insights into Carbon Utilization and Element Cycling Functions of Hydrothermarchaeota in Hydrothermal Sediment.</title>
        <authorList>
            <person name="Zhou Z."/>
            <person name="Liu Y."/>
            <person name="Xu W."/>
            <person name="Pan J."/>
            <person name="Luo Z.H."/>
            <person name="Li M."/>
        </authorList>
    </citation>
    <scope>NUCLEOTIDE SEQUENCE [LARGE SCALE GENOMIC DNA]</scope>
    <source>
        <strain evidence="1">SpSt-906</strain>
    </source>
</reference>
<dbReference type="EMBL" id="DTMQ01000044">
    <property type="protein sequence ID" value="HGE99878.1"/>
    <property type="molecule type" value="Genomic_DNA"/>
</dbReference>
<organism evidence="1">
    <name type="scientific">candidate division WOR-3 bacterium</name>
    <dbReference type="NCBI Taxonomy" id="2052148"/>
    <lineage>
        <taxon>Bacteria</taxon>
        <taxon>Bacteria division WOR-3</taxon>
    </lineage>
</organism>
<dbReference type="InterPro" id="IPR025529">
    <property type="entry name" value="DUF4416"/>
</dbReference>
<protein>
    <submittedName>
        <fullName evidence="1">DUF4416 family protein</fullName>
    </submittedName>
</protein>
<evidence type="ECO:0000313" key="1">
    <source>
        <dbReference type="EMBL" id="HGE99878.1"/>
    </source>
</evidence>
<proteinExistence type="predicted"/>
<dbReference type="Pfam" id="PF14385">
    <property type="entry name" value="DUF4416"/>
    <property type="match status" value="1"/>
</dbReference>
<sequence length="175" mass="20705">MAFFHSKIILGILTQEVEKIHLPIERLEPFFGGEELRSEIIPFSFTAYYEKEMGAGLFRVWVSFRSVFPRERLKELKVATMGVERDFQRGPSRIFNLDPGILTLSHLLLLTTKDYAHRIYLGDGIFCELTLLYRKGRYEALPWTYPDYRTETAQNFFQKVRNQLKRDLSFKKNQL</sequence>
<comment type="caution">
    <text evidence="1">The sequence shown here is derived from an EMBL/GenBank/DDBJ whole genome shotgun (WGS) entry which is preliminary data.</text>
</comment>
<dbReference type="AlphaFoldDB" id="A0A7C3Z405"/>
<accession>A0A7C3Z405</accession>
<name>A0A7C3Z405_UNCW3</name>
<gene>
    <name evidence="1" type="ORF">ENX07_07430</name>
</gene>